<proteinExistence type="predicted"/>
<evidence type="ECO:0000313" key="1">
    <source>
        <dbReference type="EMBL" id="PMP97383.1"/>
    </source>
</evidence>
<dbReference type="Proteomes" id="UP000235619">
    <property type="component" value="Unassembled WGS sequence"/>
</dbReference>
<evidence type="ECO:0000313" key="2">
    <source>
        <dbReference type="Proteomes" id="UP000235619"/>
    </source>
</evidence>
<reference evidence="1 2" key="1">
    <citation type="submission" date="2018-01" db="EMBL/GenBank/DDBJ databases">
        <title>Metagenomic assembled genomes from two thermal pools in the Uzon Caldera, Kamchatka, Russia.</title>
        <authorList>
            <person name="Wilkins L."/>
            <person name="Ettinger C."/>
        </authorList>
    </citation>
    <scope>NUCLEOTIDE SEQUENCE [LARGE SCALE GENOMIC DNA]</scope>
    <source>
        <strain evidence="1">ARK-04</strain>
    </source>
</reference>
<organism evidence="1 2">
    <name type="scientific">Thermodesulfobacterium geofontis</name>
    <dbReference type="NCBI Taxonomy" id="1295609"/>
    <lineage>
        <taxon>Bacteria</taxon>
        <taxon>Pseudomonadati</taxon>
        <taxon>Thermodesulfobacteriota</taxon>
        <taxon>Thermodesulfobacteria</taxon>
        <taxon>Thermodesulfobacteriales</taxon>
        <taxon>Thermodesulfobacteriaceae</taxon>
        <taxon>Thermodesulfobacterium</taxon>
    </lineage>
</organism>
<name>A0A2N7QF34_9BACT</name>
<comment type="caution">
    <text evidence="1">The sequence shown here is derived from an EMBL/GenBank/DDBJ whole genome shotgun (WGS) entry which is preliminary data.</text>
</comment>
<sequence>IEKDRGKFHGRAFLYHKDYHITYNLYYSHLLKHYKSIEIDIKYPFHFNSIYIEKNYEISEDMHKIELLNEIRNIYKTVGMINDNICKCCFEEFEDDYMVKVGYEYICQECYYDVYSD</sequence>
<protein>
    <submittedName>
        <fullName evidence="1">Uncharacterized protein</fullName>
    </submittedName>
</protein>
<gene>
    <name evidence="1" type="ORF">C0169_03215</name>
</gene>
<dbReference type="EMBL" id="PNJD01000190">
    <property type="protein sequence ID" value="PMP97383.1"/>
    <property type="molecule type" value="Genomic_DNA"/>
</dbReference>
<feature type="non-terminal residue" evidence="1">
    <location>
        <position position="1"/>
    </location>
</feature>
<dbReference type="AlphaFoldDB" id="A0A2N7QF34"/>
<accession>A0A2N7QF34</accession>